<evidence type="ECO:0000256" key="2">
    <source>
        <dbReference type="ARBA" id="ARBA00009696"/>
    </source>
</evidence>
<dbReference type="InterPro" id="IPR029046">
    <property type="entry name" value="LolA/LolB/LppX"/>
</dbReference>
<evidence type="ECO:0000256" key="7">
    <source>
        <dbReference type="ARBA" id="ARBA00022927"/>
    </source>
</evidence>
<evidence type="ECO:0000256" key="13">
    <source>
        <dbReference type="HAMAP-Rule" id="MF_00233"/>
    </source>
</evidence>
<evidence type="ECO:0000256" key="3">
    <source>
        <dbReference type="ARBA" id="ARBA00011245"/>
    </source>
</evidence>
<sequence>MSMRAMCVAMIAIALSACASTRSNVPAMATVEQPQAYQSTREAQLATLREWSMSGRIAVSNGKDGGSGRIEWIQNDPLFEVVMSAPVTRQSWRLLSDGREVVVEGLEGGRRTGSDARAMLLEATRWDIPVEALAGWVRGIPGAGAEVRFGVDGRLAGLTQDGWTVSYTDWAPSPSDATLAMPARLEATKGEARVRLAIDEWHFGPRP</sequence>
<keyword evidence="6 13" id="KW-0732">Signal</keyword>
<dbReference type="HAMAP" id="MF_00233">
    <property type="entry name" value="LolB"/>
    <property type="match status" value="1"/>
</dbReference>
<evidence type="ECO:0000256" key="9">
    <source>
        <dbReference type="ARBA" id="ARBA00023139"/>
    </source>
</evidence>
<name>A0A0A2WIA3_9GAMM</name>
<evidence type="ECO:0000256" key="4">
    <source>
        <dbReference type="ARBA" id="ARBA00016202"/>
    </source>
</evidence>
<comment type="subunit">
    <text evidence="3 13">Monomer.</text>
</comment>
<keyword evidence="7 13" id="KW-0653">Protein transport</keyword>
<comment type="subcellular location">
    <subcellularLocation>
        <location evidence="1 13">Cell outer membrane</location>
        <topology evidence="1 13">Lipid-anchor</topology>
    </subcellularLocation>
</comment>
<keyword evidence="16" id="KW-1185">Reference proteome</keyword>
<evidence type="ECO:0000256" key="1">
    <source>
        <dbReference type="ARBA" id="ARBA00004459"/>
    </source>
</evidence>
<organism evidence="15 16">
    <name type="scientific">Lysobacter dokdonensis DS-58</name>
    <dbReference type="NCBI Taxonomy" id="1300345"/>
    <lineage>
        <taxon>Bacteria</taxon>
        <taxon>Pseudomonadati</taxon>
        <taxon>Pseudomonadota</taxon>
        <taxon>Gammaproteobacteria</taxon>
        <taxon>Lysobacterales</taxon>
        <taxon>Lysobacteraceae</taxon>
        <taxon>Noviluteimonas</taxon>
    </lineage>
</organism>
<proteinExistence type="inferred from homology"/>
<keyword evidence="10 13" id="KW-0143">Chaperone</keyword>
<dbReference type="PATRIC" id="fig|1300345.3.peg.1337"/>
<keyword evidence="8 13" id="KW-0472">Membrane</keyword>
<evidence type="ECO:0000256" key="10">
    <source>
        <dbReference type="ARBA" id="ARBA00023186"/>
    </source>
</evidence>
<evidence type="ECO:0000256" key="14">
    <source>
        <dbReference type="SAM" id="SignalP"/>
    </source>
</evidence>
<keyword evidence="9 13" id="KW-0564">Palmitate</keyword>
<feature type="chain" id="PRO_5008825283" description="Outer-membrane lipoprotein LolB" evidence="14">
    <location>
        <begin position="20"/>
        <end position="207"/>
    </location>
</feature>
<dbReference type="CDD" id="cd16326">
    <property type="entry name" value="LolB"/>
    <property type="match status" value="1"/>
</dbReference>
<accession>A0A0A2WIA3</accession>
<feature type="signal peptide" evidence="14">
    <location>
        <begin position="1"/>
        <end position="19"/>
    </location>
</feature>
<comment type="function">
    <text evidence="13">Plays a critical role in the incorporation of lipoproteins in the outer membrane after they are released by the LolA protein.</text>
</comment>
<evidence type="ECO:0000313" key="15">
    <source>
        <dbReference type="EMBL" id="KGQ19523.1"/>
    </source>
</evidence>
<dbReference type="Gene3D" id="2.50.20.10">
    <property type="entry name" value="Lipoprotein localisation LolA/LolB/LppX"/>
    <property type="match status" value="1"/>
</dbReference>
<dbReference type="Pfam" id="PF03550">
    <property type="entry name" value="LolB"/>
    <property type="match status" value="1"/>
</dbReference>
<keyword evidence="11 13" id="KW-0998">Cell outer membrane</keyword>
<dbReference type="GO" id="GO:0044874">
    <property type="term" value="P:lipoprotein localization to outer membrane"/>
    <property type="evidence" value="ECO:0007669"/>
    <property type="project" value="UniProtKB-UniRule"/>
</dbReference>
<dbReference type="RefSeq" id="WP_036167811.1">
    <property type="nucleotide sequence ID" value="NZ_JRKJ01000007.1"/>
</dbReference>
<comment type="caution">
    <text evidence="15">The sequence shown here is derived from an EMBL/GenBank/DDBJ whole genome shotgun (WGS) entry which is preliminary data.</text>
</comment>
<dbReference type="PROSITE" id="PS51257">
    <property type="entry name" value="PROKAR_LIPOPROTEIN"/>
    <property type="match status" value="1"/>
</dbReference>
<dbReference type="Proteomes" id="UP000030518">
    <property type="component" value="Unassembled WGS sequence"/>
</dbReference>
<keyword evidence="12 13" id="KW-0449">Lipoprotein</keyword>
<evidence type="ECO:0000256" key="8">
    <source>
        <dbReference type="ARBA" id="ARBA00023136"/>
    </source>
</evidence>
<evidence type="ECO:0000313" key="16">
    <source>
        <dbReference type="Proteomes" id="UP000030518"/>
    </source>
</evidence>
<gene>
    <name evidence="13" type="primary">lolB</name>
    <name evidence="15" type="ORF">LF41_2783</name>
</gene>
<evidence type="ECO:0000256" key="5">
    <source>
        <dbReference type="ARBA" id="ARBA00022448"/>
    </source>
</evidence>
<keyword evidence="5 13" id="KW-0813">Transport</keyword>
<evidence type="ECO:0000256" key="6">
    <source>
        <dbReference type="ARBA" id="ARBA00022729"/>
    </source>
</evidence>
<comment type="similarity">
    <text evidence="2 13">Belongs to the LolB family.</text>
</comment>
<dbReference type="GO" id="GO:0015031">
    <property type="term" value="P:protein transport"/>
    <property type="evidence" value="ECO:0007669"/>
    <property type="project" value="UniProtKB-KW"/>
</dbReference>
<dbReference type="InterPro" id="IPR004565">
    <property type="entry name" value="OM_lipoprot_LolB"/>
</dbReference>
<dbReference type="GO" id="GO:0009279">
    <property type="term" value="C:cell outer membrane"/>
    <property type="evidence" value="ECO:0007669"/>
    <property type="project" value="UniProtKB-SubCell"/>
</dbReference>
<dbReference type="SUPFAM" id="SSF89392">
    <property type="entry name" value="Prokaryotic lipoproteins and lipoprotein localization factors"/>
    <property type="match status" value="1"/>
</dbReference>
<dbReference type="EMBL" id="JRKJ01000007">
    <property type="protein sequence ID" value="KGQ19523.1"/>
    <property type="molecule type" value="Genomic_DNA"/>
</dbReference>
<dbReference type="OrthoDB" id="9797618at2"/>
<dbReference type="AlphaFoldDB" id="A0A0A2WIA3"/>
<dbReference type="NCBIfam" id="TIGR00548">
    <property type="entry name" value="lolB"/>
    <property type="match status" value="1"/>
</dbReference>
<dbReference type="eggNOG" id="COG3017">
    <property type="taxonomic scope" value="Bacteria"/>
</dbReference>
<reference evidence="15 16" key="1">
    <citation type="submission" date="2014-09" db="EMBL/GenBank/DDBJ databases">
        <title>Genome sequences of Lysobacter dokdonensis DS-58.</title>
        <authorList>
            <person name="Kim J.F."/>
            <person name="Kwak M.-J."/>
        </authorList>
    </citation>
    <scope>NUCLEOTIDE SEQUENCE [LARGE SCALE GENOMIC DNA]</scope>
    <source>
        <strain evidence="15 16">DS-58</strain>
    </source>
</reference>
<protein>
    <recommendedName>
        <fullName evidence="4 13">Outer-membrane lipoprotein LolB</fullName>
    </recommendedName>
</protein>
<evidence type="ECO:0000256" key="12">
    <source>
        <dbReference type="ARBA" id="ARBA00023288"/>
    </source>
</evidence>
<dbReference type="STRING" id="1300345.LF41_2783"/>
<evidence type="ECO:0000256" key="11">
    <source>
        <dbReference type="ARBA" id="ARBA00023237"/>
    </source>
</evidence>